<dbReference type="GO" id="GO:0005576">
    <property type="term" value="C:extracellular region"/>
    <property type="evidence" value="ECO:0007669"/>
    <property type="project" value="UniProtKB-SubCell"/>
</dbReference>
<dbReference type="GO" id="GO:0046872">
    <property type="term" value="F:metal ion binding"/>
    <property type="evidence" value="ECO:0007669"/>
    <property type="project" value="UniProtKB-KW"/>
</dbReference>
<sequence length="584" mass="66396">MASELLPEHESDPEISDWEIEEGLPQFTDQFIQKYLEGREALIEQEKSQRSDYAFRQSLTPMAAEACAIVARVLAAEHRTIWTNEYENEMAKQTGVNFFPGMMFTLAKERMETTDSWKIVSRMPKGALLHCHLDAMIDAQWLIAEALATDGIAMKADRPLDSDDARDKALIKFQYIKSLNTALPSIWTHDYEVNTFVALGGAAKSFPDGGLEGFKSWLVSKMTISTEESLGHHQGVDAVWQKFTSCFPIIGSLLFYEPIFRSALQLLLRELLNDGIRWVEFRCAFVFEFRLDGAEKPTEQYIDFFRVFDEEVVKFQSTDEGKSFWGCRFIWTTLRILGKRGIVQSMKHCVAVKKVYPDLVAGFDVVGQEDRGRPLADLTPELFWFRKRCMEEAVEIPYFFHAGECLGDGDETDQNLFDAILLSTRRIGHAFSLYKHPLLIEMVKQRKILVESCPISNEVLRLTGSIKSHPLPALLARGVPASLSNDDPAILGHGKHGMTHDFWQALQGWENLGLQGLGSLAENSVRYAAYAPDQNTKEWSKDIKDGVYGQGVRAERLREWTSLWNEFCEWIVMEYAADYGSDEG</sequence>
<organism evidence="11 12">
    <name type="scientific">Heterodermia speciosa</name>
    <dbReference type="NCBI Taxonomy" id="116794"/>
    <lineage>
        <taxon>Eukaryota</taxon>
        <taxon>Fungi</taxon>
        <taxon>Dikarya</taxon>
        <taxon>Ascomycota</taxon>
        <taxon>Pezizomycotina</taxon>
        <taxon>Lecanoromycetes</taxon>
        <taxon>OSLEUM clade</taxon>
        <taxon>Lecanoromycetidae</taxon>
        <taxon>Caliciales</taxon>
        <taxon>Physciaceae</taxon>
        <taxon>Heterodermia</taxon>
    </lineage>
</organism>
<dbReference type="InterPro" id="IPR032466">
    <property type="entry name" value="Metal_Hydrolase"/>
</dbReference>
<protein>
    <recommendedName>
        <fullName evidence="4">adenosine deaminase</fullName>
        <ecNumber evidence="4">3.5.4.4</ecNumber>
    </recommendedName>
</protein>
<comment type="similarity">
    <text evidence="3">Belongs to the metallo-dependent hydrolases superfamily. Adenosine and AMP deaminases family. ADGF subfamily.</text>
</comment>
<dbReference type="EC" id="3.5.4.4" evidence="4"/>
<evidence type="ECO:0000256" key="5">
    <source>
        <dbReference type="ARBA" id="ARBA00022525"/>
    </source>
</evidence>
<evidence type="ECO:0000256" key="6">
    <source>
        <dbReference type="ARBA" id="ARBA00022723"/>
    </source>
</evidence>
<dbReference type="EMBL" id="CAJPDS010000022">
    <property type="protein sequence ID" value="CAF9918325.1"/>
    <property type="molecule type" value="Genomic_DNA"/>
</dbReference>
<evidence type="ECO:0000256" key="2">
    <source>
        <dbReference type="ARBA" id="ARBA00004613"/>
    </source>
</evidence>
<evidence type="ECO:0000259" key="10">
    <source>
        <dbReference type="Pfam" id="PF00962"/>
    </source>
</evidence>
<gene>
    <name evidence="11" type="ORF">HETSPECPRED_003727</name>
</gene>
<comment type="cofactor">
    <cofactor evidence="1">
        <name>Zn(2+)</name>
        <dbReference type="ChEBI" id="CHEBI:29105"/>
    </cofactor>
</comment>
<keyword evidence="6" id="KW-0479">Metal-binding</keyword>
<dbReference type="AlphaFoldDB" id="A0A8H3IEZ5"/>
<dbReference type="PANTHER" id="PTHR11409:SF39">
    <property type="entry name" value="ADENOSINE DEAMINASE 2"/>
    <property type="match status" value="1"/>
</dbReference>
<dbReference type="GO" id="GO:0004000">
    <property type="term" value="F:adenosine deaminase activity"/>
    <property type="evidence" value="ECO:0007669"/>
    <property type="project" value="TreeGrafter"/>
</dbReference>
<dbReference type="FunFam" id="3.20.20.140:FF:000017">
    <property type="entry name" value="Adenosine deaminase 2"/>
    <property type="match status" value="1"/>
</dbReference>
<evidence type="ECO:0000313" key="11">
    <source>
        <dbReference type="EMBL" id="CAF9918325.1"/>
    </source>
</evidence>
<proteinExistence type="inferred from homology"/>
<dbReference type="Pfam" id="PF00962">
    <property type="entry name" value="A_deaminase"/>
    <property type="match status" value="1"/>
</dbReference>
<dbReference type="PANTHER" id="PTHR11409">
    <property type="entry name" value="ADENOSINE DEAMINASE"/>
    <property type="match status" value="1"/>
</dbReference>
<reference evidence="11" key="1">
    <citation type="submission" date="2021-03" db="EMBL/GenBank/DDBJ databases">
        <authorList>
            <person name="Tagirdzhanova G."/>
        </authorList>
    </citation>
    <scope>NUCLEOTIDE SEQUENCE</scope>
</reference>
<comment type="catalytic activity">
    <reaction evidence="9">
        <text>adenosine + H2O + H(+) = inosine + NH4(+)</text>
        <dbReference type="Rhea" id="RHEA:24408"/>
        <dbReference type="ChEBI" id="CHEBI:15377"/>
        <dbReference type="ChEBI" id="CHEBI:15378"/>
        <dbReference type="ChEBI" id="CHEBI:16335"/>
        <dbReference type="ChEBI" id="CHEBI:17596"/>
        <dbReference type="ChEBI" id="CHEBI:28938"/>
        <dbReference type="EC" id="3.5.4.4"/>
    </reaction>
</comment>
<evidence type="ECO:0000256" key="1">
    <source>
        <dbReference type="ARBA" id="ARBA00001947"/>
    </source>
</evidence>
<dbReference type="InterPro" id="IPR006330">
    <property type="entry name" value="Ado/ade_deaminase"/>
</dbReference>
<dbReference type="OrthoDB" id="7202371at2759"/>
<evidence type="ECO:0000256" key="3">
    <source>
        <dbReference type="ARBA" id="ARBA00006083"/>
    </source>
</evidence>
<name>A0A8H3IEZ5_9LECA</name>
<evidence type="ECO:0000313" key="12">
    <source>
        <dbReference type="Proteomes" id="UP000664521"/>
    </source>
</evidence>
<accession>A0A8H3IEZ5</accession>
<keyword evidence="7" id="KW-0732">Signal</keyword>
<evidence type="ECO:0000256" key="4">
    <source>
        <dbReference type="ARBA" id="ARBA00012784"/>
    </source>
</evidence>
<keyword evidence="12" id="KW-1185">Reference proteome</keyword>
<dbReference type="GO" id="GO:0046103">
    <property type="term" value="P:inosine biosynthetic process"/>
    <property type="evidence" value="ECO:0007669"/>
    <property type="project" value="TreeGrafter"/>
</dbReference>
<dbReference type="Proteomes" id="UP000664521">
    <property type="component" value="Unassembled WGS sequence"/>
</dbReference>
<keyword evidence="5" id="KW-0964">Secreted</keyword>
<dbReference type="GO" id="GO:0006154">
    <property type="term" value="P:adenosine catabolic process"/>
    <property type="evidence" value="ECO:0007669"/>
    <property type="project" value="TreeGrafter"/>
</dbReference>
<keyword evidence="8" id="KW-0378">Hydrolase</keyword>
<dbReference type="InterPro" id="IPR001365">
    <property type="entry name" value="A_deaminase_dom"/>
</dbReference>
<evidence type="ECO:0000256" key="9">
    <source>
        <dbReference type="ARBA" id="ARBA00047764"/>
    </source>
</evidence>
<comment type="subcellular location">
    <subcellularLocation>
        <location evidence="2">Secreted</location>
    </subcellularLocation>
</comment>
<dbReference type="SUPFAM" id="SSF51556">
    <property type="entry name" value="Metallo-dependent hydrolases"/>
    <property type="match status" value="1"/>
</dbReference>
<evidence type="ECO:0000256" key="8">
    <source>
        <dbReference type="ARBA" id="ARBA00022801"/>
    </source>
</evidence>
<evidence type="ECO:0000256" key="7">
    <source>
        <dbReference type="ARBA" id="ARBA00022729"/>
    </source>
</evidence>
<comment type="caution">
    <text evidence="11">The sequence shown here is derived from an EMBL/GenBank/DDBJ whole genome shotgun (WGS) entry which is preliminary data.</text>
</comment>
<dbReference type="Gene3D" id="3.20.20.140">
    <property type="entry name" value="Metal-dependent hydrolases"/>
    <property type="match status" value="1"/>
</dbReference>
<feature type="domain" description="Adenosine deaminase" evidence="10">
    <location>
        <begin position="240"/>
        <end position="537"/>
    </location>
</feature>